<evidence type="ECO:0000259" key="9">
    <source>
        <dbReference type="Pfam" id="PF11984"/>
    </source>
</evidence>
<keyword evidence="6 8" id="KW-1133">Transmembrane helix</keyword>
<keyword evidence="4 8" id="KW-0812">Transmembrane</keyword>
<evidence type="ECO:0000256" key="6">
    <source>
        <dbReference type="ARBA" id="ARBA00022989"/>
    </source>
</evidence>
<evidence type="ECO:0000256" key="4">
    <source>
        <dbReference type="ARBA" id="ARBA00022692"/>
    </source>
</evidence>
<feature type="transmembrane region" description="Helical" evidence="8">
    <location>
        <begin position="107"/>
        <end position="131"/>
    </location>
</feature>
<dbReference type="RefSeq" id="WP_274153418.1">
    <property type="nucleotide sequence ID" value="NZ_CP117812.1"/>
</dbReference>
<keyword evidence="3" id="KW-0645">Protease</keyword>
<organism evidence="10 11">
    <name type="scientific">Lentisphaera profundi</name>
    <dbReference type="NCBI Taxonomy" id="1658616"/>
    <lineage>
        <taxon>Bacteria</taxon>
        <taxon>Pseudomonadati</taxon>
        <taxon>Lentisphaerota</taxon>
        <taxon>Lentisphaeria</taxon>
        <taxon>Lentisphaerales</taxon>
        <taxon>Lentisphaeraceae</taxon>
        <taxon>Lentisphaera</taxon>
    </lineage>
</organism>
<dbReference type="InterPro" id="IPR014263">
    <property type="entry name" value="Methanolan_biosynth_EpsI"/>
</dbReference>
<feature type="transmembrane region" description="Helical" evidence="8">
    <location>
        <begin position="240"/>
        <end position="260"/>
    </location>
</feature>
<dbReference type="InterPro" id="IPR026392">
    <property type="entry name" value="Exo/Archaeosortase_dom"/>
</dbReference>
<protein>
    <submittedName>
        <fullName evidence="10">Exosortase/archaeosortase family protein</fullName>
    </submittedName>
</protein>
<sequence>MAQTLFTKSLVHKTVLISSCLLIVLYFGEVFDQLWGTQLRLISAIFSEYFLSYLGMDIERQFTILEVGNMSFDIIPACNGSKSIKISLISSCILAIASKKLTGLSKFIFIMLSIPLAVFVNSIRVSALVGLSYLSGSIIHADTLLHTIIGLVFFAINIYMLTKILELMISLKQATFKINLLYPAILMTCLVMLPFFTACIRDWKGTIYNQNDTASFLFFIWGIGIYAFLAFKSSKNHSDYLSGILMMIFILAITSLIQLFSMNNYILGFCFLVSLHSFNTIEYGFQNSLKKTPLLFIIFMAYPKTNEQVMEMFNLSLDHVLISKFIIAVLLSSFVLSRTKTIKYTCTRPLPFICYKYILVATCFLFGIQLYSSRKSPVPLVTQSFYYPYILNNWEGFDLEVNDQELIKRIYTKGSESAGLMIISSEGDSKNIHTPEYCQFGIGWEVSSRQQIQYSNTKFSDLNVTKLKLKQEGLSREFIYWFQSDDFTCATYSEFIAHNTMAQLQGKQLPWLLYITWSDNCTQLEKDFIPILPEIQVNTD</sequence>
<evidence type="ECO:0000256" key="5">
    <source>
        <dbReference type="ARBA" id="ARBA00022801"/>
    </source>
</evidence>
<feature type="transmembrane region" description="Helical" evidence="8">
    <location>
        <begin position="143"/>
        <end position="162"/>
    </location>
</feature>
<gene>
    <name evidence="10" type="ORF">PQO03_11925</name>
</gene>
<name>A0ABY7W0A3_9BACT</name>
<dbReference type="InterPro" id="IPR019127">
    <property type="entry name" value="Exosortase"/>
</dbReference>
<evidence type="ECO:0000256" key="3">
    <source>
        <dbReference type="ARBA" id="ARBA00022670"/>
    </source>
</evidence>
<keyword evidence="5" id="KW-0378">Hydrolase</keyword>
<feature type="transmembrane region" description="Helical" evidence="8">
    <location>
        <begin position="213"/>
        <end position="231"/>
    </location>
</feature>
<evidence type="ECO:0000256" key="8">
    <source>
        <dbReference type="SAM" id="Phobius"/>
    </source>
</evidence>
<evidence type="ECO:0000256" key="2">
    <source>
        <dbReference type="ARBA" id="ARBA00022475"/>
    </source>
</evidence>
<evidence type="ECO:0000313" key="11">
    <source>
        <dbReference type="Proteomes" id="UP001214250"/>
    </source>
</evidence>
<reference evidence="10 11" key="1">
    <citation type="submission" date="2023-02" db="EMBL/GenBank/DDBJ databases">
        <title>Genome sequence of Lentisphaera profundi SAORIC-696.</title>
        <authorList>
            <person name="Kim e."/>
            <person name="Cho J.-C."/>
            <person name="Choi A."/>
            <person name="Kang I."/>
        </authorList>
    </citation>
    <scope>NUCLEOTIDE SEQUENCE [LARGE SCALE GENOMIC DNA]</scope>
    <source>
        <strain evidence="10 11">SAORIC-696</strain>
    </source>
</reference>
<proteinExistence type="predicted"/>
<dbReference type="EMBL" id="CP117812">
    <property type="protein sequence ID" value="WDE98547.1"/>
    <property type="molecule type" value="Genomic_DNA"/>
</dbReference>
<keyword evidence="11" id="KW-1185">Reference proteome</keyword>
<feature type="domain" description="Methanolan biosynthesis EpsI" evidence="9">
    <location>
        <begin position="407"/>
        <end position="503"/>
    </location>
</feature>
<feature type="transmembrane region" description="Helical" evidence="8">
    <location>
        <begin position="320"/>
        <end position="337"/>
    </location>
</feature>
<evidence type="ECO:0000256" key="1">
    <source>
        <dbReference type="ARBA" id="ARBA00004651"/>
    </source>
</evidence>
<accession>A0ABY7W0A3</accession>
<feature type="transmembrane region" description="Helical" evidence="8">
    <location>
        <begin position="349"/>
        <end position="368"/>
    </location>
</feature>
<evidence type="ECO:0000256" key="7">
    <source>
        <dbReference type="ARBA" id="ARBA00023136"/>
    </source>
</evidence>
<feature type="transmembrane region" description="Helical" evidence="8">
    <location>
        <begin position="10"/>
        <end position="28"/>
    </location>
</feature>
<dbReference type="NCBIfam" id="TIGR04178">
    <property type="entry name" value="exo_archaeo"/>
    <property type="match status" value="1"/>
</dbReference>
<dbReference type="Pfam" id="PF11984">
    <property type="entry name" value="DUF3485"/>
    <property type="match status" value="1"/>
</dbReference>
<keyword evidence="7 8" id="KW-0472">Membrane</keyword>
<feature type="transmembrane region" description="Helical" evidence="8">
    <location>
        <begin position="174"/>
        <end position="193"/>
    </location>
</feature>
<dbReference type="Proteomes" id="UP001214250">
    <property type="component" value="Chromosome 2"/>
</dbReference>
<keyword evidence="2" id="KW-1003">Cell membrane</keyword>
<comment type="subcellular location">
    <subcellularLocation>
        <location evidence="1">Cell membrane</location>
        <topology evidence="1">Multi-pass membrane protein</topology>
    </subcellularLocation>
</comment>
<evidence type="ECO:0000313" key="10">
    <source>
        <dbReference type="EMBL" id="WDE98547.1"/>
    </source>
</evidence>
<dbReference type="Pfam" id="PF09721">
    <property type="entry name" value="Exosortase_EpsH"/>
    <property type="match status" value="1"/>
</dbReference>